<evidence type="ECO:0000256" key="1">
    <source>
        <dbReference type="ARBA" id="ARBA00004370"/>
    </source>
</evidence>
<feature type="compositionally biased region" description="Basic and acidic residues" evidence="5">
    <location>
        <begin position="65"/>
        <end position="85"/>
    </location>
</feature>
<proteinExistence type="predicted"/>
<dbReference type="GO" id="GO:0061024">
    <property type="term" value="P:membrane organization"/>
    <property type="evidence" value="ECO:0007669"/>
    <property type="project" value="TreeGrafter"/>
</dbReference>
<evidence type="ECO:0000313" key="7">
    <source>
        <dbReference type="Proteomes" id="UP000092443"/>
    </source>
</evidence>
<keyword evidence="2 6" id="KW-0812">Transmembrane</keyword>
<evidence type="ECO:0000256" key="2">
    <source>
        <dbReference type="ARBA" id="ARBA00022692"/>
    </source>
</evidence>
<dbReference type="Gene3D" id="3.40.50.12190">
    <property type="match status" value="1"/>
</dbReference>
<dbReference type="KEGG" id="gfs:119645133"/>
<evidence type="ECO:0000256" key="3">
    <source>
        <dbReference type="ARBA" id="ARBA00022989"/>
    </source>
</evidence>
<dbReference type="AlphaFoldDB" id="A0A9C5ZQC3"/>
<sequence length="332" mass="37596">MVNSKIYKLTNFVSWFFFYFSLRVNFKYIKMLGIESRSSIHREPPLSKESPSEATSSDSGESDDEHLNSDRPKPSKHSKSETDRVIKGLSKEGDVVSENKPKVQKKTITYSPLMGAVFVMVSGVVLTTLFTPVHLIWRRASNPKNCSYQELKMQYTGLNPNVWISLESGIENILNKVSSKSANYLFIYDNGDVQSIVKEMATHAAKCFDNSQQLVEMGKEDFNSKEAITDYGKIIERFKAKIKSSNVVLIVNLNEVPGETAEALHFICDTENPLREDLVVFLTLRMPTIRNENAQNKVEKELAKMWSPKLTTNVLNALITRVADSVINLQQK</sequence>
<reference evidence="8" key="1">
    <citation type="submission" date="2025-08" db="UniProtKB">
        <authorList>
            <consortium name="RefSeq"/>
        </authorList>
    </citation>
    <scope>IDENTIFICATION</scope>
    <source>
        <tissue evidence="8">Whole body pupa</tissue>
    </source>
</reference>
<dbReference type="InterPro" id="IPR008662">
    <property type="entry name" value="TOIP1/2"/>
</dbReference>
<gene>
    <name evidence="8" type="primary">LOC119645133</name>
</gene>
<dbReference type="GeneID" id="119645133"/>
<accession>A0A9C5ZQC3</accession>
<evidence type="ECO:0000256" key="4">
    <source>
        <dbReference type="ARBA" id="ARBA00023136"/>
    </source>
</evidence>
<evidence type="ECO:0000256" key="5">
    <source>
        <dbReference type="SAM" id="MobiDB-lite"/>
    </source>
</evidence>
<evidence type="ECO:0000256" key="6">
    <source>
        <dbReference type="SAM" id="Phobius"/>
    </source>
</evidence>
<dbReference type="RefSeq" id="XP_037901000.1">
    <property type="nucleotide sequence ID" value="XM_038045072.1"/>
</dbReference>
<keyword evidence="4 6" id="KW-0472">Membrane</keyword>
<name>A0A9C5ZQC3_9MUSC</name>
<dbReference type="GO" id="GO:0016020">
    <property type="term" value="C:membrane"/>
    <property type="evidence" value="ECO:0007669"/>
    <property type="project" value="UniProtKB-SubCell"/>
</dbReference>
<feature type="region of interest" description="Disordered" evidence="5">
    <location>
        <begin position="40"/>
        <end position="85"/>
    </location>
</feature>
<keyword evidence="3 6" id="KW-1133">Transmembrane helix</keyword>
<comment type="subcellular location">
    <subcellularLocation>
        <location evidence="1">Membrane</location>
    </subcellularLocation>
</comment>
<keyword evidence="7" id="KW-1185">Reference proteome</keyword>
<dbReference type="InterPro" id="IPR038599">
    <property type="entry name" value="LAP1C-like_C_sf"/>
</dbReference>
<dbReference type="PANTHER" id="PTHR18843:SF7">
    <property type="entry name" value="LAMINA-ASSOCIATED POLYPEPTIDE 1B ISOFORM 1-RELATED"/>
    <property type="match status" value="1"/>
</dbReference>
<organism evidence="7 8">
    <name type="scientific">Glossina fuscipes</name>
    <dbReference type="NCBI Taxonomy" id="7396"/>
    <lineage>
        <taxon>Eukaryota</taxon>
        <taxon>Metazoa</taxon>
        <taxon>Ecdysozoa</taxon>
        <taxon>Arthropoda</taxon>
        <taxon>Hexapoda</taxon>
        <taxon>Insecta</taxon>
        <taxon>Pterygota</taxon>
        <taxon>Neoptera</taxon>
        <taxon>Endopterygota</taxon>
        <taxon>Diptera</taxon>
        <taxon>Brachycera</taxon>
        <taxon>Muscomorpha</taxon>
        <taxon>Hippoboscoidea</taxon>
        <taxon>Glossinidae</taxon>
        <taxon>Glossina</taxon>
    </lineage>
</organism>
<dbReference type="GO" id="GO:0001671">
    <property type="term" value="F:ATPase activator activity"/>
    <property type="evidence" value="ECO:0007669"/>
    <property type="project" value="InterPro"/>
</dbReference>
<dbReference type="PANTHER" id="PTHR18843">
    <property type="entry name" value="TORSIN-1A-INTERACTING PROTEIN"/>
    <property type="match status" value="1"/>
</dbReference>
<dbReference type="Proteomes" id="UP000092443">
    <property type="component" value="Unplaced"/>
</dbReference>
<feature type="transmembrane region" description="Helical" evidence="6">
    <location>
        <begin position="113"/>
        <end position="137"/>
    </location>
</feature>
<evidence type="ECO:0000313" key="8">
    <source>
        <dbReference type="RefSeq" id="XP_037901000.1"/>
    </source>
</evidence>
<protein>
    <submittedName>
        <fullName evidence="8">Uncharacterized protein LOC119645133</fullName>
    </submittedName>
</protein>